<dbReference type="Gene3D" id="1.20.90.10">
    <property type="entry name" value="Phospholipase A2 domain"/>
    <property type="match status" value="1"/>
</dbReference>
<feature type="domain" description="Phospholipase A2-like central" evidence="9">
    <location>
        <begin position="28"/>
        <end position="142"/>
    </location>
</feature>
<dbReference type="GeneTree" id="ENSGT00940000157803"/>
<comment type="cofactor">
    <cofactor evidence="5">
        <name>Ca(2+)</name>
        <dbReference type="ChEBI" id="CHEBI:29108"/>
    </cofactor>
    <text evidence="5">Binds 1 Ca(2+) ion per subunit.</text>
</comment>
<evidence type="ECO:0000313" key="10">
    <source>
        <dbReference type="Ensembl" id="ENSCMIP00000040773.1"/>
    </source>
</evidence>
<keyword evidence="8" id="KW-0732">Signal</keyword>
<dbReference type="CDD" id="cd00125">
    <property type="entry name" value="PLA2c"/>
    <property type="match status" value="1"/>
</dbReference>
<feature type="disulfide bond" evidence="6">
    <location>
        <begin position="75"/>
        <end position="116"/>
    </location>
</feature>
<dbReference type="GO" id="GO:0047498">
    <property type="term" value="F:calcium-dependent phospholipase A2 activity"/>
    <property type="evidence" value="ECO:0007669"/>
    <property type="project" value="TreeGrafter"/>
</dbReference>
<dbReference type="GO" id="GO:0005509">
    <property type="term" value="F:calcium ion binding"/>
    <property type="evidence" value="ECO:0007669"/>
    <property type="project" value="InterPro"/>
</dbReference>
<feature type="disulfide bond" evidence="6">
    <location>
        <begin position="102"/>
        <end position="114"/>
    </location>
</feature>
<dbReference type="InterPro" id="IPR001211">
    <property type="entry name" value="PLA2"/>
</dbReference>
<feature type="disulfide bond" evidence="6">
    <location>
        <begin position="84"/>
        <end position="109"/>
    </location>
</feature>
<feature type="disulfide bond" evidence="6">
    <location>
        <begin position="53"/>
        <end position="69"/>
    </location>
</feature>
<feature type="chain" id="PRO_5021491574" description="Phospholipase A2" evidence="8">
    <location>
        <begin position="20"/>
        <end position="151"/>
    </location>
</feature>
<reference evidence="11" key="3">
    <citation type="journal article" date="2014" name="Nature">
        <title>Elephant shark genome provides unique insights into gnathostome evolution.</title>
        <authorList>
            <consortium name="International Elephant Shark Genome Sequencing Consortium"/>
            <person name="Venkatesh B."/>
            <person name="Lee A.P."/>
            <person name="Ravi V."/>
            <person name="Maurya A.K."/>
            <person name="Lian M.M."/>
            <person name="Swann J.B."/>
            <person name="Ohta Y."/>
            <person name="Flajnik M.F."/>
            <person name="Sutoh Y."/>
            <person name="Kasahara M."/>
            <person name="Hoon S."/>
            <person name="Gangu V."/>
            <person name="Roy S.W."/>
            <person name="Irimia M."/>
            <person name="Korzh V."/>
            <person name="Kondrychyn I."/>
            <person name="Lim Z.W."/>
            <person name="Tay B.H."/>
            <person name="Tohari S."/>
            <person name="Kong K.W."/>
            <person name="Ho S."/>
            <person name="Lorente-Galdos B."/>
            <person name="Quilez J."/>
            <person name="Marques-Bonet T."/>
            <person name="Raney B.J."/>
            <person name="Ingham P.W."/>
            <person name="Tay A."/>
            <person name="Hillier L.W."/>
            <person name="Minx P."/>
            <person name="Boehm T."/>
            <person name="Wilson R.K."/>
            <person name="Brenner S."/>
            <person name="Warren W.C."/>
        </authorList>
    </citation>
    <scope>NUCLEOTIDE SEQUENCE [LARGE SCALE GENOMIC DNA]</scope>
</reference>
<sequence length="151" mass="17312">MGSLLFGLISLLTVQLTLTEGHVVRTRSVIELVGMLRCSTGRSISYLTYGCYCGIGGRGWPRDKTDWCCYTHDCCYGKAEDIGCHPKTDSYSWSCRYFTPRCGNIYDECEKMICDCDVQLSKCLKKAVYQRKYSFWPNFLCGRYRPSCSNF</sequence>
<dbReference type="PROSITE" id="PS00118">
    <property type="entry name" value="PA2_HIS"/>
    <property type="match status" value="1"/>
</dbReference>
<dbReference type="PANTHER" id="PTHR11716:SF4">
    <property type="entry name" value="GROUP 10 SECRETORY PHOSPHOLIPASE A2"/>
    <property type="match status" value="1"/>
</dbReference>
<evidence type="ECO:0000256" key="7">
    <source>
        <dbReference type="RuleBase" id="RU003654"/>
    </source>
</evidence>
<dbReference type="Pfam" id="PF00068">
    <property type="entry name" value="Phospholip_A2_1"/>
    <property type="match status" value="1"/>
</dbReference>
<dbReference type="InterPro" id="IPR033112">
    <property type="entry name" value="PLA2_Asp_AS"/>
</dbReference>
<evidence type="ECO:0000256" key="6">
    <source>
        <dbReference type="PIRSR" id="PIRSR601211-3"/>
    </source>
</evidence>
<dbReference type="GO" id="GO:0006644">
    <property type="term" value="P:phospholipid metabolic process"/>
    <property type="evidence" value="ECO:0007669"/>
    <property type="project" value="InterPro"/>
</dbReference>
<comment type="similarity">
    <text evidence="7">Belongs to the phospholipase A2 family.</text>
</comment>
<evidence type="ECO:0000256" key="5">
    <source>
        <dbReference type="PIRSR" id="PIRSR601211-2"/>
    </source>
</evidence>
<dbReference type="OrthoDB" id="10069378at2759"/>
<dbReference type="Ensembl" id="ENSCMIT00000041349.1">
    <property type="protein sequence ID" value="ENSCMIP00000040773.1"/>
    <property type="gene ID" value="ENSCMIG00000016997.1"/>
</dbReference>
<dbReference type="Proteomes" id="UP000314986">
    <property type="component" value="Unassembled WGS sequence"/>
</dbReference>
<evidence type="ECO:0000256" key="2">
    <source>
        <dbReference type="ARBA" id="ARBA00022525"/>
    </source>
</evidence>
<accession>A0A4W3JRP0</accession>
<feature type="disulfide bond" evidence="6">
    <location>
        <begin position="51"/>
        <end position="141"/>
    </location>
</feature>
<name>A0A4W3JRP0_CALMI</name>
<dbReference type="InterPro" id="IPR036444">
    <property type="entry name" value="PLipase_A2_dom_sf"/>
</dbReference>
<protein>
    <recommendedName>
        <fullName evidence="8">Phospholipase A2</fullName>
        <ecNumber evidence="8">3.1.1.4</ecNumber>
    </recommendedName>
</protein>
<evidence type="ECO:0000256" key="4">
    <source>
        <dbReference type="PIRSR" id="PIRSR601211-1"/>
    </source>
</evidence>
<dbReference type="PANTHER" id="PTHR11716">
    <property type="entry name" value="PHOSPHOLIPASE A2 FAMILY MEMBER"/>
    <property type="match status" value="1"/>
</dbReference>
<dbReference type="GO" id="GO:0005543">
    <property type="term" value="F:phospholipid binding"/>
    <property type="evidence" value="ECO:0007669"/>
    <property type="project" value="TreeGrafter"/>
</dbReference>
<dbReference type="GO" id="GO:0005576">
    <property type="term" value="C:extracellular region"/>
    <property type="evidence" value="ECO:0007669"/>
    <property type="project" value="UniProtKB-SubCell"/>
</dbReference>
<evidence type="ECO:0000259" key="9">
    <source>
        <dbReference type="SMART" id="SM00085"/>
    </source>
</evidence>
<proteinExistence type="inferred from homology"/>
<dbReference type="AlphaFoldDB" id="A0A4W3JRP0"/>
<keyword evidence="5" id="KW-0479">Metal-binding</keyword>
<dbReference type="GO" id="GO:0016042">
    <property type="term" value="P:lipid catabolic process"/>
    <property type="evidence" value="ECO:0007669"/>
    <property type="project" value="InterPro"/>
</dbReference>
<dbReference type="GeneID" id="103190668"/>
<dbReference type="PRINTS" id="PR00389">
    <property type="entry name" value="PHPHLIPASEA2"/>
</dbReference>
<evidence type="ECO:0000256" key="8">
    <source>
        <dbReference type="RuleBase" id="RU361236"/>
    </source>
</evidence>
<gene>
    <name evidence="10" type="primary">LOC103190668</name>
</gene>
<dbReference type="SMART" id="SM00085">
    <property type="entry name" value="PA2c"/>
    <property type="match status" value="1"/>
</dbReference>
<keyword evidence="8" id="KW-0378">Hydrolase</keyword>
<evidence type="ECO:0000313" key="11">
    <source>
        <dbReference type="Proteomes" id="UP000314986"/>
    </source>
</evidence>
<reference evidence="10" key="5">
    <citation type="submission" date="2025-09" db="UniProtKB">
        <authorList>
            <consortium name="Ensembl"/>
        </authorList>
    </citation>
    <scope>IDENTIFICATION</scope>
</reference>
<feature type="binding site" evidence="5">
    <location>
        <position position="56"/>
    </location>
    <ligand>
        <name>Ca(2+)</name>
        <dbReference type="ChEBI" id="CHEBI:29108"/>
    </ligand>
</feature>
<feature type="signal peptide" evidence="8">
    <location>
        <begin position="1"/>
        <end position="19"/>
    </location>
</feature>
<reference evidence="10" key="4">
    <citation type="submission" date="2025-08" db="UniProtKB">
        <authorList>
            <consortium name="Ensembl"/>
        </authorList>
    </citation>
    <scope>IDENTIFICATION</scope>
</reference>
<keyword evidence="8" id="KW-0443">Lipid metabolism</keyword>
<dbReference type="InterPro" id="IPR016090">
    <property type="entry name" value="PLA2-like_dom"/>
</dbReference>
<evidence type="ECO:0000256" key="3">
    <source>
        <dbReference type="ARBA" id="ARBA00023157"/>
    </source>
</evidence>
<dbReference type="STRING" id="7868.ENSCMIP00000040773"/>
<dbReference type="OMA" id="CEKMLCK"/>
<dbReference type="RefSeq" id="XP_007909725.2">
    <property type="nucleotide sequence ID" value="XM_007911534.2"/>
</dbReference>
<comment type="catalytic activity">
    <reaction evidence="8">
        <text>a 1,2-diacyl-sn-glycero-3-phosphocholine + H2O = a 1-acyl-sn-glycero-3-phosphocholine + a fatty acid + H(+)</text>
        <dbReference type="Rhea" id="RHEA:15801"/>
        <dbReference type="ChEBI" id="CHEBI:15377"/>
        <dbReference type="ChEBI" id="CHEBI:15378"/>
        <dbReference type="ChEBI" id="CHEBI:28868"/>
        <dbReference type="ChEBI" id="CHEBI:57643"/>
        <dbReference type="ChEBI" id="CHEBI:58168"/>
        <dbReference type="EC" id="3.1.1.4"/>
    </reaction>
</comment>
<organism evidence="10 11">
    <name type="scientific">Callorhinchus milii</name>
    <name type="common">Ghost shark</name>
    <dbReference type="NCBI Taxonomy" id="7868"/>
    <lineage>
        <taxon>Eukaryota</taxon>
        <taxon>Metazoa</taxon>
        <taxon>Chordata</taxon>
        <taxon>Craniata</taxon>
        <taxon>Vertebrata</taxon>
        <taxon>Chondrichthyes</taxon>
        <taxon>Holocephali</taxon>
        <taxon>Chimaeriformes</taxon>
        <taxon>Callorhinchidae</taxon>
        <taxon>Callorhinchus</taxon>
    </lineage>
</organism>
<reference evidence="11" key="2">
    <citation type="journal article" date="2007" name="PLoS Biol.">
        <title>Survey sequencing and comparative analysis of the elephant shark (Callorhinchus milii) genome.</title>
        <authorList>
            <person name="Venkatesh B."/>
            <person name="Kirkness E.F."/>
            <person name="Loh Y.H."/>
            <person name="Halpern A.L."/>
            <person name="Lee A.P."/>
            <person name="Johnson J."/>
            <person name="Dandona N."/>
            <person name="Viswanathan L.D."/>
            <person name="Tay A."/>
            <person name="Venter J.C."/>
            <person name="Strausberg R.L."/>
            <person name="Brenner S."/>
        </authorList>
    </citation>
    <scope>NUCLEOTIDE SEQUENCE [LARGE SCALE GENOMIC DNA]</scope>
</reference>
<dbReference type="SUPFAM" id="SSF48619">
    <property type="entry name" value="Phospholipase A2, PLA2"/>
    <property type="match status" value="1"/>
</dbReference>
<dbReference type="InParanoid" id="A0A4W3JRP0"/>
<dbReference type="GO" id="GO:0050482">
    <property type="term" value="P:arachidonate secretion"/>
    <property type="evidence" value="ECO:0007669"/>
    <property type="project" value="InterPro"/>
</dbReference>
<feature type="disulfide bond" evidence="6">
    <location>
        <begin position="68"/>
        <end position="123"/>
    </location>
</feature>
<comment type="subcellular location">
    <subcellularLocation>
        <location evidence="1 8">Secreted</location>
    </subcellularLocation>
</comment>
<feature type="active site" evidence="4">
    <location>
        <position position="117"/>
    </location>
</feature>
<keyword evidence="3 6" id="KW-1015">Disulfide bond</keyword>
<feature type="binding site" evidence="5">
    <location>
        <position position="73"/>
    </location>
    <ligand>
        <name>Ca(2+)</name>
        <dbReference type="ChEBI" id="CHEBI:29108"/>
    </ligand>
</feature>
<dbReference type="RefSeq" id="XP_007909724.2">
    <property type="nucleotide sequence ID" value="XM_007911533.2"/>
</dbReference>
<evidence type="ECO:0000256" key="1">
    <source>
        <dbReference type="ARBA" id="ARBA00004613"/>
    </source>
</evidence>
<feature type="active site" evidence="4">
    <location>
        <position position="72"/>
    </location>
</feature>
<reference evidence="11" key="1">
    <citation type="journal article" date="2006" name="Science">
        <title>Ancient noncoding elements conserved in the human genome.</title>
        <authorList>
            <person name="Venkatesh B."/>
            <person name="Kirkness E.F."/>
            <person name="Loh Y.H."/>
            <person name="Halpern A.L."/>
            <person name="Lee A.P."/>
            <person name="Johnson J."/>
            <person name="Dandona N."/>
            <person name="Viswanathan L.D."/>
            <person name="Tay A."/>
            <person name="Venter J.C."/>
            <person name="Strausberg R.L."/>
            <person name="Brenner S."/>
        </authorList>
    </citation>
    <scope>NUCLEOTIDE SEQUENCE [LARGE SCALE GENOMIC DNA]</scope>
</reference>
<feature type="binding site" evidence="5">
    <location>
        <position position="54"/>
    </location>
    <ligand>
        <name>Ca(2+)</name>
        <dbReference type="ChEBI" id="CHEBI:29108"/>
    </ligand>
</feature>
<dbReference type="PROSITE" id="PS00119">
    <property type="entry name" value="PA2_ASP"/>
    <property type="match status" value="1"/>
</dbReference>
<dbReference type="FunFam" id="1.20.90.10:FF:000001">
    <property type="entry name" value="Basic phospholipase A2 homolog"/>
    <property type="match status" value="1"/>
</dbReference>
<feature type="binding site" evidence="5">
    <location>
        <position position="52"/>
    </location>
    <ligand>
        <name>Ca(2+)</name>
        <dbReference type="ChEBI" id="CHEBI:29108"/>
    </ligand>
</feature>
<keyword evidence="5 8" id="KW-0106">Calcium</keyword>
<dbReference type="EC" id="3.1.1.4" evidence="8"/>
<dbReference type="RefSeq" id="XP_007909726.2">
    <property type="nucleotide sequence ID" value="XM_007911535.2"/>
</dbReference>
<keyword evidence="2 8" id="KW-0964">Secreted</keyword>
<dbReference type="InterPro" id="IPR033113">
    <property type="entry name" value="PLA2_histidine"/>
</dbReference>
<keyword evidence="11" id="KW-1185">Reference proteome</keyword>